<organism evidence="2">
    <name type="scientific">freshwater metagenome</name>
    <dbReference type="NCBI Taxonomy" id="449393"/>
    <lineage>
        <taxon>unclassified sequences</taxon>
        <taxon>metagenomes</taxon>
        <taxon>ecological metagenomes</taxon>
    </lineage>
</organism>
<dbReference type="EMBL" id="CAEZZQ010000051">
    <property type="protein sequence ID" value="CAB4776837.1"/>
    <property type="molecule type" value="Genomic_DNA"/>
</dbReference>
<name>A0A6J6W245_9ZZZZ</name>
<feature type="region of interest" description="Disordered" evidence="1">
    <location>
        <begin position="66"/>
        <end position="99"/>
    </location>
</feature>
<accession>A0A6J6W245</accession>
<gene>
    <name evidence="2" type="ORF">UFOPK2894_00916</name>
</gene>
<feature type="compositionally biased region" description="Pro residues" evidence="1">
    <location>
        <begin position="78"/>
        <end position="99"/>
    </location>
</feature>
<feature type="compositionally biased region" description="Low complexity" evidence="1">
    <location>
        <begin position="67"/>
        <end position="77"/>
    </location>
</feature>
<reference evidence="2" key="1">
    <citation type="submission" date="2020-05" db="EMBL/GenBank/DDBJ databases">
        <authorList>
            <person name="Chiriac C."/>
            <person name="Salcher M."/>
            <person name="Ghai R."/>
            <person name="Kavagutti S V."/>
        </authorList>
    </citation>
    <scope>NUCLEOTIDE SEQUENCE</scope>
</reference>
<evidence type="ECO:0000313" key="2">
    <source>
        <dbReference type="EMBL" id="CAB4776837.1"/>
    </source>
</evidence>
<protein>
    <submittedName>
        <fullName evidence="2">Unannotated protein</fullName>
    </submittedName>
</protein>
<dbReference type="AlphaFoldDB" id="A0A6J6W245"/>
<proteinExistence type="predicted"/>
<sequence length="525" mass="56766">MRRVLIALPLSIALITGVTTAAAVVKPGATCTKVGQVSVSGSTKFTCIKSGKKFVWNKGVALPKPVPTRTPVAAPTPSATPTPTPSATPTSTPTPTPTPTPVAFEFVNLCAADPEVPSEWKATQDFLLKKRQCATPFRYEPLKVTKDFAVVELTPRSDLLPINTCKIEQFNNYPILGFPNPNNAQEVRDFEARRHPGPNTKYQVVAIQTPDAPTSTTPKQDFGQYFDFIKEWTQNNSDNGSSVEVRVPDKYFKIARSLSSYEGINLHGKPVAGGSQFFIDAIAAADPEVNFSGVDMVIIVVPPTTPESLLGSQPWGGPVQSNEGMINRFFTSAPNNLSENWHVNHSILTPTMWLHEMHHGALDLGDHGDYMGFWGMMSGGGLTDLLGWDKYLSGFFSDSQVRCVSPNITSTHYLTPSAAKGAVEKLVVVPLSKTKVIVIESIRRGGYNYKLAKNSLGALVYTVDLTKTEHGEGQYVQPPTRGLNTVDFADAPLKIGEFVVVEGVRISVTASGGFGDIVKVVKVSS</sequence>
<evidence type="ECO:0000256" key="1">
    <source>
        <dbReference type="SAM" id="MobiDB-lite"/>
    </source>
</evidence>